<evidence type="ECO:0000313" key="3">
    <source>
        <dbReference type="Proteomes" id="UP000708148"/>
    </source>
</evidence>
<dbReference type="InterPro" id="IPR053023">
    <property type="entry name" value="FLAP_modulator"/>
</dbReference>
<dbReference type="AlphaFoldDB" id="A0A8S1IN43"/>
<gene>
    <name evidence="2" type="ORF">OSTQU699_LOCUS1105</name>
</gene>
<proteinExistence type="predicted"/>
<dbReference type="Pfam" id="PF07466">
    <property type="entry name" value="DUF1517"/>
    <property type="match status" value="1"/>
</dbReference>
<dbReference type="InterPro" id="IPR010903">
    <property type="entry name" value="DUF1517"/>
</dbReference>
<reference evidence="2" key="1">
    <citation type="submission" date="2020-12" db="EMBL/GenBank/DDBJ databases">
        <authorList>
            <person name="Iha C."/>
        </authorList>
    </citation>
    <scope>NUCLEOTIDE SEQUENCE</scope>
</reference>
<dbReference type="PANTHER" id="PTHR33975:SF2">
    <property type="entry name" value="MYELIN-ASSOCIATED OLIGODENDROCYTE BASIC PROTEIN"/>
    <property type="match status" value="1"/>
</dbReference>
<comment type="caution">
    <text evidence="2">The sequence shown here is derived from an EMBL/GenBank/DDBJ whole genome shotgun (WGS) entry which is preliminary data.</text>
</comment>
<organism evidence="2 3">
    <name type="scientific">Ostreobium quekettii</name>
    <dbReference type="NCBI Taxonomy" id="121088"/>
    <lineage>
        <taxon>Eukaryota</taxon>
        <taxon>Viridiplantae</taxon>
        <taxon>Chlorophyta</taxon>
        <taxon>core chlorophytes</taxon>
        <taxon>Ulvophyceae</taxon>
        <taxon>TCBD clade</taxon>
        <taxon>Bryopsidales</taxon>
        <taxon>Ostreobineae</taxon>
        <taxon>Ostreobiaceae</taxon>
        <taxon>Ostreobium</taxon>
    </lineage>
</organism>
<sequence length="398" mass="42209">MAASLPPPSPLHRRYHAIDGPPFPFHQQWVRQPRGSLSRPAAPVPCLAGERRDANVGRCRKLAGMNRIRARGGGAVVSWPSAAMRSRVRRGAVAIGAACAPRHTEAASSGGRMSPTASRAAAAGSKLICTGSSSSFLGGSTLDTHSSRCVAVGFGPGFGMGYGYGYGYGYPMGGFGGGGFLSLLVFGLIAYAALQVLSKQEGGIGGDDGGYIGSERVAVGRVQVGLLGSARGLQRDLTRIAKRADTSDVAGLQYILQETVLALNRNPDYWVYGASSLKNTRDNMAAEQRLNEWSLQERSKFKEETLSNVGGRTRQAASASPGEGLNELIVVTILVAVGGGMKLPRVTSREELRTALNRLGAIDTQSLMAVEVLWTPQDERDAYTQDELLADYPSMYTL</sequence>
<name>A0A8S1IN43_9CHLO</name>
<evidence type="ECO:0000256" key="1">
    <source>
        <dbReference type="SAM" id="Phobius"/>
    </source>
</evidence>
<keyword evidence="3" id="KW-1185">Reference proteome</keyword>
<accession>A0A8S1IN43</accession>
<dbReference type="PANTHER" id="PTHR33975">
    <property type="entry name" value="MYELIN-ASSOCIATED OLIGODENDROCYTE BASIC PROTEIN"/>
    <property type="match status" value="1"/>
</dbReference>
<evidence type="ECO:0000313" key="2">
    <source>
        <dbReference type="EMBL" id="CAD7695744.1"/>
    </source>
</evidence>
<keyword evidence="1" id="KW-0472">Membrane</keyword>
<dbReference type="Proteomes" id="UP000708148">
    <property type="component" value="Unassembled WGS sequence"/>
</dbReference>
<protein>
    <recommendedName>
        <fullName evidence="4">DUF1517 domain-containing protein</fullName>
    </recommendedName>
</protein>
<feature type="transmembrane region" description="Helical" evidence="1">
    <location>
        <begin position="175"/>
        <end position="194"/>
    </location>
</feature>
<keyword evidence="1" id="KW-0812">Transmembrane</keyword>
<dbReference type="EMBL" id="CAJHUC010000384">
    <property type="protein sequence ID" value="CAD7695744.1"/>
    <property type="molecule type" value="Genomic_DNA"/>
</dbReference>
<dbReference type="OrthoDB" id="542507at2759"/>
<evidence type="ECO:0008006" key="4">
    <source>
        <dbReference type="Google" id="ProtNLM"/>
    </source>
</evidence>
<keyword evidence="1" id="KW-1133">Transmembrane helix</keyword>